<reference evidence="1" key="1">
    <citation type="journal article" date="2021" name="Sci. Adv.">
        <title>The American lobster genome reveals insights on longevity, neural, and immune adaptations.</title>
        <authorList>
            <person name="Polinski J.M."/>
            <person name="Zimin A.V."/>
            <person name="Clark K.F."/>
            <person name="Kohn A.B."/>
            <person name="Sadowski N."/>
            <person name="Timp W."/>
            <person name="Ptitsyn A."/>
            <person name="Khanna P."/>
            <person name="Romanova D.Y."/>
            <person name="Williams P."/>
            <person name="Greenwood S.J."/>
            <person name="Moroz L.L."/>
            <person name="Walt D.R."/>
            <person name="Bodnar A.G."/>
        </authorList>
    </citation>
    <scope>NUCLEOTIDE SEQUENCE</scope>
    <source>
        <strain evidence="1">GMGI-L3</strain>
    </source>
</reference>
<organism evidence="1 2">
    <name type="scientific">Homarus americanus</name>
    <name type="common">American lobster</name>
    <dbReference type="NCBI Taxonomy" id="6706"/>
    <lineage>
        <taxon>Eukaryota</taxon>
        <taxon>Metazoa</taxon>
        <taxon>Ecdysozoa</taxon>
        <taxon>Arthropoda</taxon>
        <taxon>Crustacea</taxon>
        <taxon>Multicrustacea</taxon>
        <taxon>Malacostraca</taxon>
        <taxon>Eumalacostraca</taxon>
        <taxon>Eucarida</taxon>
        <taxon>Decapoda</taxon>
        <taxon>Pleocyemata</taxon>
        <taxon>Astacidea</taxon>
        <taxon>Nephropoidea</taxon>
        <taxon>Nephropidae</taxon>
        <taxon>Homarus</taxon>
    </lineage>
</organism>
<dbReference type="EMBL" id="JAHLQT010039184">
    <property type="protein sequence ID" value="KAG7156361.1"/>
    <property type="molecule type" value="Genomic_DNA"/>
</dbReference>
<keyword evidence="2" id="KW-1185">Reference proteome</keyword>
<dbReference type="GO" id="GO:0000502">
    <property type="term" value="C:proteasome complex"/>
    <property type="evidence" value="ECO:0007669"/>
    <property type="project" value="UniProtKB-KW"/>
</dbReference>
<evidence type="ECO:0000313" key="2">
    <source>
        <dbReference type="Proteomes" id="UP000747542"/>
    </source>
</evidence>
<dbReference type="AlphaFoldDB" id="A0A8J5JFH2"/>
<proteinExistence type="predicted"/>
<comment type="caution">
    <text evidence="1">The sequence shown here is derived from an EMBL/GenBank/DDBJ whole genome shotgun (WGS) entry which is preliminary data.</text>
</comment>
<accession>A0A8J5JFH2</accession>
<gene>
    <name evidence="1" type="primary">Psma2-L4</name>
    <name evidence="1" type="ORF">Hamer_G006098</name>
</gene>
<sequence length="138" mass="16249">MTGTYVLVEAESLFAQRDQPQQHFLLQHLFLEESRLWLSPETRVLLLGPMTQLETVLLYHSLRNTIHVLYFALDLEHQLLSTPQANPKTFIKQVSEGSEWVNFYRKCLYCRSGEAGTQFLQRWLIQEVVPLHLHTHLF</sequence>
<evidence type="ECO:0000313" key="1">
    <source>
        <dbReference type="EMBL" id="KAG7156361.1"/>
    </source>
</evidence>
<keyword evidence="1" id="KW-0647">Proteasome</keyword>
<protein>
    <submittedName>
        <fullName evidence="1">Putative Proteasome subunit alpha type-2-like 4</fullName>
    </submittedName>
</protein>
<name>A0A8J5JFH2_HOMAM</name>
<feature type="non-terminal residue" evidence="1">
    <location>
        <position position="138"/>
    </location>
</feature>
<dbReference type="Proteomes" id="UP000747542">
    <property type="component" value="Unassembled WGS sequence"/>
</dbReference>